<dbReference type="GO" id="GO:0019646">
    <property type="term" value="P:aerobic electron transport chain"/>
    <property type="evidence" value="ECO:0007669"/>
    <property type="project" value="InterPro"/>
</dbReference>
<dbReference type="InterPro" id="IPR000298">
    <property type="entry name" value="Cyt_c_oxidase-like_su3"/>
</dbReference>
<evidence type="ECO:0000256" key="6">
    <source>
        <dbReference type="ARBA" id="ARBA00023136"/>
    </source>
</evidence>
<keyword evidence="6 8" id="KW-0472">Membrane</keyword>
<feature type="transmembrane region" description="Helical" evidence="8">
    <location>
        <begin position="130"/>
        <end position="152"/>
    </location>
</feature>
<evidence type="ECO:0000256" key="4">
    <source>
        <dbReference type="ARBA" id="ARBA00022692"/>
    </source>
</evidence>
<comment type="caution">
    <text evidence="10">The sequence shown here is derived from an EMBL/GenBank/DDBJ whole genome shotgun (WGS) entry which is preliminary data.</text>
</comment>
<evidence type="ECO:0000259" key="9">
    <source>
        <dbReference type="PROSITE" id="PS50253"/>
    </source>
</evidence>
<dbReference type="Gene3D" id="1.20.120.80">
    <property type="entry name" value="Cytochrome c oxidase, subunit III, four-helix bundle"/>
    <property type="match status" value="1"/>
</dbReference>
<organism evidence="10 11">
    <name type="scientific">Anseongella ginsenosidimutans</name>
    <dbReference type="NCBI Taxonomy" id="496056"/>
    <lineage>
        <taxon>Bacteria</taxon>
        <taxon>Pseudomonadati</taxon>
        <taxon>Bacteroidota</taxon>
        <taxon>Sphingobacteriia</taxon>
        <taxon>Sphingobacteriales</taxon>
        <taxon>Sphingobacteriaceae</taxon>
        <taxon>Anseongella</taxon>
    </lineage>
</organism>
<evidence type="ECO:0000256" key="7">
    <source>
        <dbReference type="RuleBase" id="RU003376"/>
    </source>
</evidence>
<evidence type="ECO:0000256" key="2">
    <source>
        <dbReference type="ARBA" id="ARBA00010581"/>
    </source>
</evidence>
<evidence type="ECO:0000313" key="11">
    <source>
        <dbReference type="Proteomes" id="UP000295807"/>
    </source>
</evidence>
<feature type="transmembrane region" description="Helical" evidence="8">
    <location>
        <begin position="91"/>
        <end position="110"/>
    </location>
</feature>
<dbReference type="GO" id="GO:0004129">
    <property type="term" value="F:cytochrome-c oxidase activity"/>
    <property type="evidence" value="ECO:0007669"/>
    <property type="project" value="InterPro"/>
</dbReference>
<dbReference type="PANTHER" id="PTHR11403">
    <property type="entry name" value="CYTOCHROME C OXIDASE SUBUNIT III"/>
    <property type="match status" value="1"/>
</dbReference>
<dbReference type="AlphaFoldDB" id="A0A4R3KW92"/>
<feature type="transmembrane region" description="Helical" evidence="8">
    <location>
        <begin position="20"/>
        <end position="39"/>
    </location>
</feature>
<dbReference type="Proteomes" id="UP000295807">
    <property type="component" value="Unassembled WGS sequence"/>
</dbReference>
<name>A0A4R3KW92_9SPHI</name>
<keyword evidence="11" id="KW-1185">Reference proteome</keyword>
<comment type="subcellular location">
    <subcellularLocation>
        <location evidence="1 7">Cell membrane</location>
        <topology evidence="1 7">Multi-pass membrane protein</topology>
    </subcellularLocation>
</comment>
<feature type="domain" description="Heme-copper oxidase subunit III family profile" evidence="9">
    <location>
        <begin position="1"/>
        <end position="193"/>
    </location>
</feature>
<dbReference type="RefSeq" id="WP_132127488.1">
    <property type="nucleotide sequence ID" value="NZ_CP042432.1"/>
</dbReference>
<dbReference type="EMBL" id="SMAD01000001">
    <property type="protein sequence ID" value="TCS90019.1"/>
    <property type="molecule type" value="Genomic_DNA"/>
</dbReference>
<accession>A0A4R3KW92</accession>
<evidence type="ECO:0000256" key="5">
    <source>
        <dbReference type="ARBA" id="ARBA00022989"/>
    </source>
</evidence>
<dbReference type="InterPro" id="IPR013833">
    <property type="entry name" value="Cyt_c_oxidase_su3_a-hlx"/>
</dbReference>
<evidence type="ECO:0000256" key="8">
    <source>
        <dbReference type="SAM" id="Phobius"/>
    </source>
</evidence>
<keyword evidence="4 7" id="KW-0812">Transmembrane</keyword>
<dbReference type="Pfam" id="PF00510">
    <property type="entry name" value="COX3"/>
    <property type="match status" value="1"/>
</dbReference>
<evidence type="ECO:0000313" key="10">
    <source>
        <dbReference type="EMBL" id="TCS90019.1"/>
    </source>
</evidence>
<sequence length="193" mass="21925">MMIAMKKEPLINVRPLKFIVWLFVASSIMLFGGWTSGFIVSRVSLLAAGEWITFELPRIFMVSTALIVLSSASMHWARVSAKRLHFGKAKLALWITMLLGIGFLVCQVGGWVRLTEMNMYFAGHVSGSYIYVISGFHGLHIVAGLCLIASCLTGLYRNIAQIKQNLRFEVTSVFWHFIDILWIYLYVFLLLNR</sequence>
<keyword evidence="3" id="KW-1003">Cell membrane</keyword>
<proteinExistence type="inferred from homology"/>
<dbReference type="InterPro" id="IPR024791">
    <property type="entry name" value="Cyt_c/ubiquinol_Oxase_su3"/>
</dbReference>
<evidence type="ECO:0000256" key="1">
    <source>
        <dbReference type="ARBA" id="ARBA00004651"/>
    </source>
</evidence>
<gene>
    <name evidence="10" type="ORF">EDD80_101217</name>
</gene>
<reference evidence="10 11" key="1">
    <citation type="submission" date="2019-03" db="EMBL/GenBank/DDBJ databases">
        <title>Genomic Encyclopedia of Type Strains, Phase IV (KMG-IV): sequencing the most valuable type-strain genomes for metagenomic binning, comparative biology and taxonomic classification.</title>
        <authorList>
            <person name="Goeker M."/>
        </authorList>
    </citation>
    <scope>NUCLEOTIDE SEQUENCE [LARGE SCALE GENOMIC DNA]</scope>
    <source>
        <strain evidence="10 11">DSM 21100</strain>
    </source>
</reference>
<dbReference type="PROSITE" id="PS50253">
    <property type="entry name" value="COX3"/>
    <property type="match status" value="1"/>
</dbReference>
<dbReference type="OrthoDB" id="679789at2"/>
<protein>
    <submittedName>
        <fullName evidence="10">Cytochrome c oxidase subunit 3</fullName>
    </submittedName>
</protein>
<dbReference type="InterPro" id="IPR035973">
    <property type="entry name" value="Cyt_c_oxidase_su3-like_sf"/>
</dbReference>
<dbReference type="PANTHER" id="PTHR11403:SF2">
    <property type="entry name" value="CYTOCHROME BO(3) UBIQUINOL OXIDASE SUBUNIT 3"/>
    <property type="match status" value="1"/>
</dbReference>
<dbReference type="GO" id="GO:0005886">
    <property type="term" value="C:plasma membrane"/>
    <property type="evidence" value="ECO:0007669"/>
    <property type="project" value="UniProtKB-SubCell"/>
</dbReference>
<dbReference type="SUPFAM" id="SSF81452">
    <property type="entry name" value="Cytochrome c oxidase subunit III-like"/>
    <property type="match status" value="1"/>
</dbReference>
<feature type="transmembrane region" description="Helical" evidence="8">
    <location>
        <begin position="59"/>
        <end position="79"/>
    </location>
</feature>
<dbReference type="CDD" id="cd00386">
    <property type="entry name" value="Heme_Cu_Oxidase_III_like"/>
    <property type="match status" value="1"/>
</dbReference>
<feature type="transmembrane region" description="Helical" evidence="8">
    <location>
        <begin position="173"/>
        <end position="191"/>
    </location>
</feature>
<evidence type="ECO:0000256" key="3">
    <source>
        <dbReference type="ARBA" id="ARBA00022475"/>
    </source>
</evidence>
<keyword evidence="5 8" id="KW-1133">Transmembrane helix</keyword>
<comment type="similarity">
    <text evidence="2 7">Belongs to the cytochrome c oxidase subunit 3 family.</text>
</comment>